<evidence type="ECO:0000256" key="3">
    <source>
        <dbReference type="ARBA" id="ARBA00023125"/>
    </source>
</evidence>
<evidence type="ECO:0000256" key="4">
    <source>
        <dbReference type="ARBA" id="ARBA00023163"/>
    </source>
</evidence>
<dbReference type="Gene3D" id="1.10.10.10">
    <property type="entry name" value="Winged helix-like DNA-binding domain superfamily/Winged helix DNA-binding domain"/>
    <property type="match status" value="1"/>
</dbReference>
<keyword evidence="3" id="KW-0238">DNA-binding</keyword>
<evidence type="ECO:0000313" key="5">
    <source>
        <dbReference type="EMBL" id="PAX58086.1"/>
    </source>
</evidence>
<dbReference type="OrthoDB" id="122824at2"/>
<organism evidence="5 6">
    <name type="scientific">Brunnivagina elsteri CCALA 953</name>
    <dbReference type="NCBI Taxonomy" id="987040"/>
    <lineage>
        <taxon>Bacteria</taxon>
        <taxon>Bacillati</taxon>
        <taxon>Cyanobacteriota</taxon>
        <taxon>Cyanophyceae</taxon>
        <taxon>Nostocales</taxon>
        <taxon>Calotrichaceae</taxon>
        <taxon>Brunnivagina</taxon>
    </lineage>
</organism>
<reference evidence="5 6" key="1">
    <citation type="submission" date="2017-08" db="EMBL/GenBank/DDBJ databases">
        <title>Draft genome sequence of filamentous cyanobacterium Calothrix elsteri CCALA 953.</title>
        <authorList>
            <person name="Gagunashvili A.N."/>
            <person name="Elster J."/>
            <person name="Andresson O.S."/>
        </authorList>
    </citation>
    <scope>NUCLEOTIDE SEQUENCE [LARGE SCALE GENOMIC DNA]</scope>
    <source>
        <strain evidence="5 6">CCALA 953</strain>
    </source>
</reference>
<keyword evidence="6" id="KW-1185">Reference proteome</keyword>
<dbReference type="GO" id="GO:0045892">
    <property type="term" value="P:negative regulation of DNA-templated transcription"/>
    <property type="evidence" value="ECO:0007669"/>
    <property type="project" value="InterPro"/>
</dbReference>
<evidence type="ECO:0000256" key="2">
    <source>
        <dbReference type="ARBA" id="ARBA00023015"/>
    </source>
</evidence>
<name>A0A2A2TL04_9CYAN</name>
<sequence>MAPLPEYRPKQLSVGPLEAEILNIVWELGSATVKDVHDRILSDPNRELAYTSVTTVLRRLTEKGWLACDKCGRAFFWRPLLTKQQAEVIKAHEQLQRFLAVGNPDIIAAFADSLDEAASEQIQAIAKRIEVARQAREEQ</sequence>
<comment type="similarity">
    <text evidence="1">Belongs to the BlaI transcriptional regulatory family.</text>
</comment>
<dbReference type="InterPro" id="IPR005650">
    <property type="entry name" value="BlaI_family"/>
</dbReference>
<dbReference type="RefSeq" id="WP_095721245.1">
    <property type="nucleotide sequence ID" value="NZ_NTFS01000063.1"/>
</dbReference>
<keyword evidence="4" id="KW-0804">Transcription</keyword>
<gene>
    <name evidence="5" type="ORF">CK510_08260</name>
</gene>
<proteinExistence type="inferred from homology"/>
<dbReference type="GO" id="GO:0003677">
    <property type="term" value="F:DNA binding"/>
    <property type="evidence" value="ECO:0007669"/>
    <property type="project" value="UniProtKB-KW"/>
</dbReference>
<keyword evidence="2" id="KW-0805">Transcription regulation</keyword>
<dbReference type="InterPro" id="IPR036388">
    <property type="entry name" value="WH-like_DNA-bd_sf"/>
</dbReference>
<dbReference type="AlphaFoldDB" id="A0A2A2TL04"/>
<dbReference type="Pfam" id="PF03965">
    <property type="entry name" value="Penicillinase_R"/>
    <property type="match status" value="1"/>
</dbReference>
<evidence type="ECO:0000256" key="1">
    <source>
        <dbReference type="ARBA" id="ARBA00011046"/>
    </source>
</evidence>
<comment type="caution">
    <text evidence="5">The sequence shown here is derived from an EMBL/GenBank/DDBJ whole genome shotgun (WGS) entry which is preliminary data.</text>
</comment>
<dbReference type="InterPro" id="IPR036390">
    <property type="entry name" value="WH_DNA-bd_sf"/>
</dbReference>
<dbReference type="Proteomes" id="UP000218238">
    <property type="component" value="Unassembled WGS sequence"/>
</dbReference>
<dbReference type="EMBL" id="NTFS01000063">
    <property type="protein sequence ID" value="PAX58086.1"/>
    <property type="molecule type" value="Genomic_DNA"/>
</dbReference>
<accession>A0A2A2TL04</accession>
<protein>
    <submittedName>
        <fullName evidence="5">CopY family transcriptional regulator</fullName>
    </submittedName>
</protein>
<evidence type="ECO:0000313" key="6">
    <source>
        <dbReference type="Proteomes" id="UP000218238"/>
    </source>
</evidence>
<dbReference type="PIRSF" id="PIRSF019455">
    <property type="entry name" value="CopR_AtkY"/>
    <property type="match status" value="1"/>
</dbReference>
<dbReference type="SUPFAM" id="SSF46785">
    <property type="entry name" value="Winged helix' DNA-binding domain"/>
    <property type="match status" value="1"/>
</dbReference>